<accession>A0A3D2SKE1</accession>
<dbReference type="RefSeq" id="WP_049173775.1">
    <property type="nucleotide sequence ID" value="NZ_BKFK01000002.1"/>
</dbReference>
<protein>
    <submittedName>
        <fullName evidence="1">Terminase</fullName>
    </submittedName>
</protein>
<proteinExistence type="predicted"/>
<evidence type="ECO:0000313" key="2">
    <source>
        <dbReference type="Proteomes" id="UP000263596"/>
    </source>
</evidence>
<dbReference type="Proteomes" id="UP000263596">
    <property type="component" value="Unassembled WGS sequence"/>
</dbReference>
<gene>
    <name evidence="1" type="ORF">DHW29_01760</name>
</gene>
<dbReference type="InterPro" id="IPR027417">
    <property type="entry name" value="P-loop_NTPase"/>
</dbReference>
<evidence type="ECO:0000313" key="1">
    <source>
        <dbReference type="EMBL" id="HCK29045.1"/>
    </source>
</evidence>
<comment type="caution">
    <text evidence="1">The sequence shown here is derived from an EMBL/GenBank/DDBJ whole genome shotgun (WGS) entry which is preliminary data.</text>
</comment>
<name>A0A3D2SKE1_9GAMM</name>
<sequence length="562" mass="64343">MGSMVTTNVQKTPLQPLPTNAEELERCLADPKWRIFSGCLYKIKIKGDDFVNEITGEMEAAPTFELPFSPNQAQIKFLDRLWYRNIILKARQLGFTTLICVLWLDHALFNANQHCGIIAQDLDTVGDIFTDKVKFAYDNLPLEIKERFPLEVDNESELKFAHNGSKISVSTSFRGGTLHRLHISEYGKICANSPKKAKEVRTGSLPAVPTNGIAVIESTAEGRVGDFHDKVQISQKNFASRKKLGPKDYRFHFYAWWQEPKYRIDASSVIVTASEHDYFDRVEVTVREKMGIMCHIDPDQRAWYVSTRASDLSGDHALMWQEYPSFPDEAFQVSTEGNYYANDMLDLRKRGGITKIEVLDIPVCTFWDIGNHDGCAIWYHQNINQQDRFIRYYEAHGEDLRHYAAEIQSHGYVYQTHFLPHDAAHQRLGDYNKSVLDQLQELLPGHNFIVIPRITQLTAGILMTRKYLKNAWFDEARCQLGIQRLEGYKKKFSQQDNRYIDQPDKSNGCSEGADALRQWSQAKDSGLMGDYVYTASNTGLNSSTTQTNTHGYVEAPATDWRF</sequence>
<reference evidence="1 2" key="1">
    <citation type="journal article" date="2018" name="Nat. Biotechnol.">
        <title>A standardized bacterial taxonomy based on genome phylogeny substantially revises the tree of life.</title>
        <authorList>
            <person name="Parks D.H."/>
            <person name="Chuvochina M."/>
            <person name="Waite D.W."/>
            <person name="Rinke C."/>
            <person name="Skarshewski A."/>
            <person name="Chaumeil P.A."/>
            <person name="Hugenholtz P."/>
        </authorList>
    </citation>
    <scope>NUCLEOTIDE SEQUENCE [LARGE SCALE GENOMIC DNA]</scope>
    <source>
        <strain evidence="1">UBA9669</strain>
    </source>
</reference>
<dbReference type="AlphaFoldDB" id="A0A3D2SKE1"/>
<dbReference type="EMBL" id="DPVE01000032">
    <property type="protein sequence ID" value="HCK29045.1"/>
    <property type="molecule type" value="Genomic_DNA"/>
</dbReference>
<organism evidence="1 2">
    <name type="scientific">Acinetobacter ursingii</name>
    <dbReference type="NCBI Taxonomy" id="108980"/>
    <lineage>
        <taxon>Bacteria</taxon>
        <taxon>Pseudomonadati</taxon>
        <taxon>Pseudomonadota</taxon>
        <taxon>Gammaproteobacteria</taxon>
        <taxon>Moraxellales</taxon>
        <taxon>Moraxellaceae</taxon>
        <taxon>Acinetobacter</taxon>
    </lineage>
</organism>
<dbReference type="Gene3D" id="3.40.50.300">
    <property type="entry name" value="P-loop containing nucleotide triphosphate hydrolases"/>
    <property type="match status" value="1"/>
</dbReference>